<evidence type="ECO:0000313" key="2">
    <source>
        <dbReference type="EMBL" id="SDH16388.1"/>
    </source>
</evidence>
<feature type="transmembrane region" description="Helical" evidence="1">
    <location>
        <begin position="52"/>
        <end position="73"/>
    </location>
</feature>
<keyword evidence="1" id="KW-0472">Membrane</keyword>
<keyword evidence="1" id="KW-1133">Transmembrane helix</keyword>
<keyword evidence="1" id="KW-0812">Transmembrane</keyword>
<accession>A0A1G8A636</accession>
<reference evidence="3" key="1">
    <citation type="submission" date="2016-10" db="EMBL/GenBank/DDBJ databases">
        <authorList>
            <person name="Varghese N."/>
            <person name="Submissions S."/>
        </authorList>
    </citation>
    <scope>NUCLEOTIDE SEQUENCE [LARGE SCALE GENOMIC DNA]</scope>
    <source>
        <strain evidence="3">DSM 17933</strain>
    </source>
</reference>
<dbReference type="EMBL" id="FNCH01000018">
    <property type="protein sequence ID" value="SDH16388.1"/>
    <property type="molecule type" value="Genomic_DNA"/>
</dbReference>
<proteinExistence type="predicted"/>
<sequence length="82" mass="9752">MHPYIEIIFSLFLAFLGILMMRKLNSLKKNRACAKKRSYATEKYFKLLYNKIPFRFIILLFTLVMMVAITILIEKGVMNVTW</sequence>
<protein>
    <submittedName>
        <fullName evidence="2">Uncharacterized protein</fullName>
    </submittedName>
</protein>
<gene>
    <name evidence="2" type="ORF">SAMN05421827_11814</name>
</gene>
<keyword evidence="3" id="KW-1185">Reference proteome</keyword>
<name>A0A1G8A636_9SPHI</name>
<dbReference type="Proteomes" id="UP000199643">
    <property type="component" value="Unassembled WGS sequence"/>
</dbReference>
<dbReference type="AlphaFoldDB" id="A0A1G8A636"/>
<feature type="transmembrane region" description="Helical" evidence="1">
    <location>
        <begin position="6"/>
        <end position="22"/>
    </location>
</feature>
<evidence type="ECO:0000313" key="3">
    <source>
        <dbReference type="Proteomes" id="UP000199643"/>
    </source>
</evidence>
<evidence type="ECO:0000256" key="1">
    <source>
        <dbReference type="SAM" id="Phobius"/>
    </source>
</evidence>
<organism evidence="2 3">
    <name type="scientific">Pedobacter terrae</name>
    <dbReference type="NCBI Taxonomy" id="405671"/>
    <lineage>
        <taxon>Bacteria</taxon>
        <taxon>Pseudomonadati</taxon>
        <taxon>Bacteroidota</taxon>
        <taxon>Sphingobacteriia</taxon>
        <taxon>Sphingobacteriales</taxon>
        <taxon>Sphingobacteriaceae</taxon>
        <taxon>Pedobacter</taxon>
    </lineage>
</organism>
<dbReference type="STRING" id="405671.SAMN05421827_11814"/>